<reference evidence="1" key="1">
    <citation type="submission" date="2025-08" db="UniProtKB">
        <authorList>
            <consortium name="Ensembl"/>
        </authorList>
    </citation>
    <scope>IDENTIFICATION</scope>
</reference>
<dbReference type="InterPro" id="IPR016187">
    <property type="entry name" value="CTDL_fold"/>
</dbReference>
<name>A0A3Q0RPQ2_AMPCI</name>
<protein>
    <recommendedName>
        <fullName evidence="3">C-type lectin domain-containing protein</fullName>
    </recommendedName>
</protein>
<dbReference type="Ensembl" id="ENSACIT00000012116.1">
    <property type="protein sequence ID" value="ENSACIP00000011783.1"/>
    <property type="gene ID" value="ENSACIG00000009201.1"/>
</dbReference>
<dbReference type="Gene3D" id="3.10.100.10">
    <property type="entry name" value="Mannose-Binding Protein A, subunit A"/>
    <property type="match status" value="1"/>
</dbReference>
<proteinExistence type="predicted"/>
<evidence type="ECO:0008006" key="3">
    <source>
        <dbReference type="Google" id="ProtNLM"/>
    </source>
</evidence>
<dbReference type="SUPFAM" id="SSF56436">
    <property type="entry name" value="C-type lectin-like"/>
    <property type="match status" value="1"/>
</dbReference>
<reference evidence="1" key="2">
    <citation type="submission" date="2025-09" db="UniProtKB">
        <authorList>
            <consortium name="Ensembl"/>
        </authorList>
    </citation>
    <scope>IDENTIFICATION</scope>
</reference>
<dbReference type="STRING" id="61819.ENSACIP00000011783"/>
<organism evidence="1 2">
    <name type="scientific">Amphilophus citrinellus</name>
    <name type="common">Midas cichlid</name>
    <name type="synonym">Cichlasoma citrinellum</name>
    <dbReference type="NCBI Taxonomy" id="61819"/>
    <lineage>
        <taxon>Eukaryota</taxon>
        <taxon>Metazoa</taxon>
        <taxon>Chordata</taxon>
        <taxon>Craniata</taxon>
        <taxon>Vertebrata</taxon>
        <taxon>Euteleostomi</taxon>
        <taxon>Actinopterygii</taxon>
        <taxon>Neopterygii</taxon>
        <taxon>Teleostei</taxon>
        <taxon>Neoteleostei</taxon>
        <taxon>Acanthomorphata</taxon>
        <taxon>Ovalentaria</taxon>
        <taxon>Cichlomorphae</taxon>
        <taxon>Cichliformes</taxon>
        <taxon>Cichlidae</taxon>
        <taxon>New World cichlids</taxon>
        <taxon>Cichlasomatinae</taxon>
        <taxon>Heroini</taxon>
        <taxon>Amphilophus</taxon>
    </lineage>
</organism>
<accession>A0A3Q0RPQ2</accession>
<evidence type="ECO:0000313" key="2">
    <source>
        <dbReference type="Proteomes" id="UP000261340"/>
    </source>
</evidence>
<sequence>MHLTPAPLPVGGGLTAQWIHVISLGFPQQNPMNPGLATQPYKPPSWVCLQEGAPVSNFQVSCYFFSSEYLSWNQSRDWCEKQEAHLVILLTNKEWVRPSVQVSHDVRSHFTENCQ</sequence>
<dbReference type="Proteomes" id="UP000261340">
    <property type="component" value="Unplaced"/>
</dbReference>
<keyword evidence="2" id="KW-1185">Reference proteome</keyword>
<dbReference type="AlphaFoldDB" id="A0A3Q0RPQ2"/>
<dbReference type="InterPro" id="IPR016186">
    <property type="entry name" value="C-type_lectin-like/link_sf"/>
</dbReference>
<evidence type="ECO:0000313" key="1">
    <source>
        <dbReference type="Ensembl" id="ENSACIP00000011783.1"/>
    </source>
</evidence>